<comment type="caution">
    <text evidence="15">The sequence shown here is derived from an EMBL/GenBank/DDBJ whole genome shotgun (WGS) entry which is preliminary data.</text>
</comment>
<dbReference type="Pfam" id="PF15879">
    <property type="entry name" value="MWFE"/>
    <property type="match status" value="1"/>
</dbReference>
<keyword evidence="12 14" id="KW-0472">Membrane</keyword>
<keyword evidence="7 14" id="KW-0812">Transmembrane</keyword>
<evidence type="ECO:0000313" key="15">
    <source>
        <dbReference type="EMBL" id="CAG8538257.1"/>
    </source>
</evidence>
<sequence length="86" mass="9771">MPIPFEALIPFGFVTAMFGVTGTLLHAVKTYKNDGKNPRYGLTQWDRQMMERDKRLTGSFRGQTSNPVAPPEFAYNSSLYQSLQPR</sequence>
<evidence type="ECO:0000256" key="5">
    <source>
        <dbReference type="ARBA" id="ARBA00022448"/>
    </source>
</evidence>
<proteinExistence type="inferred from homology"/>
<protein>
    <recommendedName>
        <fullName evidence="4">NADH dehydrogenase [ubiquinone] 1 alpha subcomplex subunit 1</fullName>
    </recommendedName>
</protein>
<gene>
    <name evidence="15" type="ORF">ALEPTO_LOCUS5279</name>
</gene>
<dbReference type="InterPro" id="IPR017384">
    <property type="entry name" value="NADH_Ub_cplx-1_asu_su-1"/>
</dbReference>
<keyword evidence="5" id="KW-0813">Transport</keyword>
<comment type="similarity">
    <text evidence="3">Belongs to the complex I NDUFA1 subunit family.</text>
</comment>
<evidence type="ECO:0000256" key="8">
    <source>
        <dbReference type="ARBA" id="ARBA00022792"/>
    </source>
</evidence>
<dbReference type="AlphaFoldDB" id="A0A9N9ARI1"/>
<evidence type="ECO:0000256" key="9">
    <source>
        <dbReference type="ARBA" id="ARBA00022982"/>
    </source>
</evidence>
<evidence type="ECO:0000256" key="2">
    <source>
        <dbReference type="ARBA" id="ARBA00004298"/>
    </source>
</evidence>
<dbReference type="EMBL" id="CAJVPS010001442">
    <property type="protein sequence ID" value="CAG8538257.1"/>
    <property type="molecule type" value="Genomic_DNA"/>
</dbReference>
<keyword evidence="10 14" id="KW-1133">Transmembrane helix</keyword>
<keyword evidence="16" id="KW-1185">Reference proteome</keyword>
<dbReference type="PANTHER" id="PTHR17098">
    <property type="entry name" value="NADH-UBIQUINONE OXIDOREDUCTASE MWFE SUBUNIT"/>
    <property type="match status" value="1"/>
</dbReference>
<dbReference type="PANTHER" id="PTHR17098:SF2">
    <property type="entry name" value="NADH DEHYDROGENASE [UBIQUINONE] 1 ALPHA SUBCOMPLEX SUBUNIT 1"/>
    <property type="match status" value="1"/>
</dbReference>
<keyword evidence="8" id="KW-0999">Mitochondrion inner membrane</keyword>
<evidence type="ECO:0000256" key="7">
    <source>
        <dbReference type="ARBA" id="ARBA00022692"/>
    </source>
</evidence>
<organism evidence="15 16">
    <name type="scientific">Ambispora leptoticha</name>
    <dbReference type="NCBI Taxonomy" id="144679"/>
    <lineage>
        <taxon>Eukaryota</taxon>
        <taxon>Fungi</taxon>
        <taxon>Fungi incertae sedis</taxon>
        <taxon>Mucoromycota</taxon>
        <taxon>Glomeromycotina</taxon>
        <taxon>Glomeromycetes</taxon>
        <taxon>Archaeosporales</taxon>
        <taxon>Ambisporaceae</taxon>
        <taxon>Ambispora</taxon>
    </lineage>
</organism>
<feature type="compositionally biased region" description="Polar residues" evidence="13">
    <location>
        <begin position="75"/>
        <end position="86"/>
    </location>
</feature>
<dbReference type="GO" id="GO:0005743">
    <property type="term" value="C:mitochondrial inner membrane"/>
    <property type="evidence" value="ECO:0007669"/>
    <property type="project" value="UniProtKB-SubCell"/>
</dbReference>
<evidence type="ECO:0000256" key="10">
    <source>
        <dbReference type="ARBA" id="ARBA00022989"/>
    </source>
</evidence>
<evidence type="ECO:0000256" key="4">
    <source>
        <dbReference type="ARBA" id="ARBA00016392"/>
    </source>
</evidence>
<evidence type="ECO:0000256" key="14">
    <source>
        <dbReference type="SAM" id="Phobius"/>
    </source>
</evidence>
<dbReference type="OrthoDB" id="1920692at2759"/>
<name>A0A9N9ARI1_9GLOM</name>
<dbReference type="Proteomes" id="UP000789508">
    <property type="component" value="Unassembled WGS sequence"/>
</dbReference>
<feature type="transmembrane region" description="Helical" evidence="14">
    <location>
        <begin position="7"/>
        <end position="28"/>
    </location>
</feature>
<evidence type="ECO:0000256" key="6">
    <source>
        <dbReference type="ARBA" id="ARBA00022660"/>
    </source>
</evidence>
<evidence type="ECO:0000256" key="13">
    <source>
        <dbReference type="SAM" id="MobiDB-lite"/>
    </source>
</evidence>
<evidence type="ECO:0000313" key="16">
    <source>
        <dbReference type="Proteomes" id="UP000789508"/>
    </source>
</evidence>
<feature type="region of interest" description="Disordered" evidence="13">
    <location>
        <begin position="56"/>
        <end position="86"/>
    </location>
</feature>
<evidence type="ECO:0000256" key="3">
    <source>
        <dbReference type="ARBA" id="ARBA00009960"/>
    </source>
</evidence>
<evidence type="ECO:0000256" key="11">
    <source>
        <dbReference type="ARBA" id="ARBA00023128"/>
    </source>
</evidence>
<keyword evidence="9" id="KW-0249">Electron transport</keyword>
<reference evidence="15" key="1">
    <citation type="submission" date="2021-06" db="EMBL/GenBank/DDBJ databases">
        <authorList>
            <person name="Kallberg Y."/>
            <person name="Tangrot J."/>
            <person name="Rosling A."/>
        </authorList>
    </citation>
    <scope>NUCLEOTIDE SEQUENCE</scope>
    <source>
        <strain evidence="15">FL130A</strain>
    </source>
</reference>
<comment type="subcellular location">
    <subcellularLocation>
        <location evidence="2">Mitochondrion inner membrane</location>
        <topology evidence="2">Single-pass membrane protein</topology>
        <orientation evidence="2">Matrix side</orientation>
    </subcellularLocation>
</comment>
<keyword evidence="6" id="KW-0679">Respiratory chain</keyword>
<evidence type="ECO:0000256" key="12">
    <source>
        <dbReference type="ARBA" id="ARBA00023136"/>
    </source>
</evidence>
<evidence type="ECO:0000256" key="1">
    <source>
        <dbReference type="ARBA" id="ARBA00003195"/>
    </source>
</evidence>
<keyword evidence="11" id="KW-0496">Mitochondrion</keyword>
<accession>A0A9N9ARI1</accession>
<comment type="function">
    <text evidence="1">Accessory subunit of the mitochondrial membrane respiratory chain NADH dehydrogenase (Complex I), that is believed not to be involved in catalysis. Complex I functions in the transfer of electrons from NADH to the respiratory chain. The immediate electron acceptor for the enzyme is believed to be ubiquinone.</text>
</comment>